<sequence length="373" mass="40222">MPLDDPFASPRRSHLQSSIRQPTSPKRISTPAGERLSVIMESGQPPARSSNRTSRVTFPRLSFGETLRSSGEHTRLGNTVSIWSGATLNDGKKQSGLHSGHTSSRGGWKRLALLIALVVVVVIALAVGLGVGLTQRKSDSNSEGATRTSDAEPASASDSSPSPGTPNDASAFPIGSFSMVTFLDTVQTDCTSNPATWTCYPYTTYNDDHTRSKATFDWIISTGSDEGSYQISSTDNPFSIPFSNTPLDLVREGQDDEHYRFQITMDKAVIPAADISGDNSASACYYNATTFQANLYTKMERNYPPASESSNDNEWPFAVKTEQVIGGGDDTPNCYRTRNGKPTTRITSGLEAQAGGELCSCLYRNWVVDALGS</sequence>
<evidence type="ECO:0000256" key="2">
    <source>
        <dbReference type="SAM" id="Phobius"/>
    </source>
</evidence>
<evidence type="ECO:0008006" key="5">
    <source>
        <dbReference type="Google" id="ProtNLM"/>
    </source>
</evidence>
<dbReference type="OrthoDB" id="5296155at2759"/>
<accession>A0A6G1H5D2</accession>
<feature type="compositionally biased region" description="Low complexity" evidence="1">
    <location>
        <begin position="151"/>
        <end position="162"/>
    </location>
</feature>
<reference evidence="3" key="1">
    <citation type="journal article" date="2020" name="Stud. Mycol.">
        <title>101 Dothideomycetes genomes: a test case for predicting lifestyles and emergence of pathogens.</title>
        <authorList>
            <person name="Haridas S."/>
            <person name="Albert R."/>
            <person name="Binder M."/>
            <person name="Bloem J."/>
            <person name="Labutti K."/>
            <person name="Salamov A."/>
            <person name="Andreopoulos B."/>
            <person name="Baker S."/>
            <person name="Barry K."/>
            <person name="Bills G."/>
            <person name="Bluhm B."/>
            <person name="Cannon C."/>
            <person name="Castanera R."/>
            <person name="Culley D."/>
            <person name="Daum C."/>
            <person name="Ezra D."/>
            <person name="Gonzalez J."/>
            <person name="Henrissat B."/>
            <person name="Kuo A."/>
            <person name="Liang C."/>
            <person name="Lipzen A."/>
            <person name="Lutzoni F."/>
            <person name="Magnuson J."/>
            <person name="Mondo S."/>
            <person name="Nolan M."/>
            <person name="Ohm R."/>
            <person name="Pangilinan J."/>
            <person name="Park H.-J."/>
            <person name="Ramirez L."/>
            <person name="Alfaro M."/>
            <person name="Sun H."/>
            <person name="Tritt A."/>
            <person name="Yoshinaga Y."/>
            <person name="Zwiers L.-H."/>
            <person name="Turgeon B."/>
            <person name="Goodwin S."/>
            <person name="Spatafora J."/>
            <person name="Crous P."/>
            <person name="Grigoriev I."/>
        </authorList>
    </citation>
    <scope>NUCLEOTIDE SEQUENCE</scope>
    <source>
        <strain evidence="3">CBS 113979</strain>
    </source>
</reference>
<keyword evidence="4" id="KW-1185">Reference proteome</keyword>
<feature type="region of interest" description="Disordered" evidence="1">
    <location>
        <begin position="1"/>
        <end position="33"/>
    </location>
</feature>
<name>A0A6G1H5D2_9PEZI</name>
<evidence type="ECO:0000313" key="3">
    <source>
        <dbReference type="EMBL" id="KAF1988433.1"/>
    </source>
</evidence>
<proteinExistence type="predicted"/>
<keyword evidence="2" id="KW-1133">Transmembrane helix</keyword>
<dbReference type="AlphaFoldDB" id="A0A6G1H5D2"/>
<organism evidence="3 4">
    <name type="scientific">Aulographum hederae CBS 113979</name>
    <dbReference type="NCBI Taxonomy" id="1176131"/>
    <lineage>
        <taxon>Eukaryota</taxon>
        <taxon>Fungi</taxon>
        <taxon>Dikarya</taxon>
        <taxon>Ascomycota</taxon>
        <taxon>Pezizomycotina</taxon>
        <taxon>Dothideomycetes</taxon>
        <taxon>Pleosporomycetidae</taxon>
        <taxon>Aulographales</taxon>
        <taxon>Aulographaceae</taxon>
    </lineage>
</organism>
<keyword evidence="2" id="KW-0812">Transmembrane</keyword>
<feature type="region of interest" description="Disordered" evidence="1">
    <location>
        <begin position="135"/>
        <end position="170"/>
    </location>
</feature>
<keyword evidence="2" id="KW-0472">Membrane</keyword>
<dbReference type="EMBL" id="ML977148">
    <property type="protein sequence ID" value="KAF1988433.1"/>
    <property type="molecule type" value="Genomic_DNA"/>
</dbReference>
<evidence type="ECO:0000256" key="1">
    <source>
        <dbReference type="SAM" id="MobiDB-lite"/>
    </source>
</evidence>
<gene>
    <name evidence="3" type="ORF">K402DRAFT_419290</name>
</gene>
<dbReference type="Proteomes" id="UP000800041">
    <property type="component" value="Unassembled WGS sequence"/>
</dbReference>
<evidence type="ECO:0000313" key="4">
    <source>
        <dbReference type="Proteomes" id="UP000800041"/>
    </source>
</evidence>
<feature type="compositionally biased region" description="Polar residues" evidence="1">
    <location>
        <begin position="15"/>
        <end position="27"/>
    </location>
</feature>
<protein>
    <recommendedName>
        <fullName evidence="5">Tat pathway signal sequence</fullName>
    </recommendedName>
</protein>
<feature type="transmembrane region" description="Helical" evidence="2">
    <location>
        <begin position="111"/>
        <end position="133"/>
    </location>
</feature>